<evidence type="ECO:0000313" key="3">
    <source>
        <dbReference type="Proteomes" id="UP001396334"/>
    </source>
</evidence>
<organism evidence="2 3">
    <name type="scientific">Hibiscus sabdariffa</name>
    <name type="common">roselle</name>
    <dbReference type="NCBI Taxonomy" id="183260"/>
    <lineage>
        <taxon>Eukaryota</taxon>
        <taxon>Viridiplantae</taxon>
        <taxon>Streptophyta</taxon>
        <taxon>Embryophyta</taxon>
        <taxon>Tracheophyta</taxon>
        <taxon>Spermatophyta</taxon>
        <taxon>Magnoliopsida</taxon>
        <taxon>eudicotyledons</taxon>
        <taxon>Gunneridae</taxon>
        <taxon>Pentapetalae</taxon>
        <taxon>rosids</taxon>
        <taxon>malvids</taxon>
        <taxon>Malvales</taxon>
        <taxon>Malvaceae</taxon>
        <taxon>Malvoideae</taxon>
        <taxon>Hibiscus</taxon>
    </lineage>
</organism>
<gene>
    <name evidence="2" type="ORF">V6N11_002862</name>
</gene>
<name>A0ABR2SBI3_9ROSI</name>
<evidence type="ECO:0000313" key="2">
    <source>
        <dbReference type="EMBL" id="KAK9022615.1"/>
    </source>
</evidence>
<comment type="caution">
    <text evidence="2">The sequence shown here is derived from an EMBL/GenBank/DDBJ whole genome shotgun (WGS) entry which is preliminary data.</text>
</comment>
<feature type="region of interest" description="Disordered" evidence="1">
    <location>
        <begin position="73"/>
        <end position="102"/>
    </location>
</feature>
<keyword evidence="3" id="KW-1185">Reference proteome</keyword>
<reference evidence="2 3" key="1">
    <citation type="journal article" date="2024" name="G3 (Bethesda)">
        <title>Genome assembly of Hibiscus sabdariffa L. provides insights into metabolisms of medicinal natural products.</title>
        <authorList>
            <person name="Kim T."/>
        </authorList>
    </citation>
    <scope>NUCLEOTIDE SEQUENCE [LARGE SCALE GENOMIC DNA]</scope>
    <source>
        <strain evidence="2">TK-2024</strain>
        <tissue evidence="2">Old leaves</tissue>
    </source>
</reference>
<dbReference type="Proteomes" id="UP001396334">
    <property type="component" value="Unassembled WGS sequence"/>
</dbReference>
<sequence>MHKRHLMNVEHVRRHLALSDECGICHNGSEDIDHVLWFCIKACELLGKCWKRARCCNILDEDRAMRESVFDRDKRRAEMETDNKEATSTIDHSSMTPASSDALVPQQRMAVLML</sequence>
<dbReference type="EMBL" id="JBBPBN010000015">
    <property type="protein sequence ID" value="KAK9022615.1"/>
    <property type="molecule type" value="Genomic_DNA"/>
</dbReference>
<feature type="compositionally biased region" description="Polar residues" evidence="1">
    <location>
        <begin position="86"/>
        <end position="99"/>
    </location>
</feature>
<proteinExistence type="predicted"/>
<evidence type="ECO:0000256" key="1">
    <source>
        <dbReference type="SAM" id="MobiDB-lite"/>
    </source>
</evidence>
<protein>
    <recommendedName>
        <fullName evidence="4">Reverse transcriptase zinc-binding domain-containing protein</fullName>
    </recommendedName>
</protein>
<evidence type="ECO:0008006" key="4">
    <source>
        <dbReference type="Google" id="ProtNLM"/>
    </source>
</evidence>
<accession>A0ABR2SBI3</accession>
<feature type="compositionally biased region" description="Basic and acidic residues" evidence="1">
    <location>
        <begin position="73"/>
        <end position="85"/>
    </location>
</feature>